<dbReference type="Gene3D" id="2.40.30.10">
    <property type="entry name" value="Translation factors"/>
    <property type="match status" value="1"/>
</dbReference>
<comment type="function">
    <text evidence="9">Catalyzes the 2-thiolation of uridine at the wobble position (U34) of tRNA, leading to the formation of s(2)U34.</text>
</comment>
<name>A0A1J1E924_9FLAO</name>
<dbReference type="FunFam" id="3.40.50.620:FF:000115">
    <property type="entry name" value="tRNA-specific 2-thiouridylase MnmA"/>
    <property type="match status" value="1"/>
</dbReference>
<keyword evidence="4 9" id="KW-0547">Nucleotide-binding</keyword>
<feature type="binding site" evidence="9">
    <location>
        <position position="125"/>
    </location>
    <ligand>
        <name>ATP</name>
        <dbReference type="ChEBI" id="CHEBI:30616"/>
    </ligand>
</feature>
<dbReference type="Pfam" id="PF20258">
    <property type="entry name" value="tRNA_Me_trans_C"/>
    <property type="match status" value="1"/>
</dbReference>
<dbReference type="GO" id="GO:0000049">
    <property type="term" value="F:tRNA binding"/>
    <property type="evidence" value="ECO:0007669"/>
    <property type="project" value="UniProtKB-KW"/>
</dbReference>
<feature type="binding site" evidence="9">
    <location>
        <position position="34"/>
    </location>
    <ligand>
        <name>ATP</name>
        <dbReference type="ChEBI" id="CHEBI:30616"/>
    </ligand>
</feature>
<dbReference type="KEGG" id="ise:JBKA6_0406"/>
<dbReference type="RefSeq" id="WP_096685389.1">
    <property type="nucleotide sequence ID" value="NZ_AP014564.1"/>
</dbReference>
<evidence type="ECO:0000256" key="2">
    <source>
        <dbReference type="ARBA" id="ARBA00022679"/>
    </source>
</evidence>
<dbReference type="Proteomes" id="UP000243197">
    <property type="component" value="Chromosome"/>
</dbReference>
<keyword evidence="2 9" id="KW-0808">Transferase</keyword>
<keyword evidence="9" id="KW-0963">Cytoplasm</keyword>
<organism evidence="12 13">
    <name type="scientific">Ichthyobacterium seriolicida</name>
    <dbReference type="NCBI Taxonomy" id="242600"/>
    <lineage>
        <taxon>Bacteria</taxon>
        <taxon>Pseudomonadati</taxon>
        <taxon>Bacteroidota</taxon>
        <taxon>Flavobacteriia</taxon>
        <taxon>Flavobacteriales</taxon>
        <taxon>Ichthyobacteriaceae</taxon>
        <taxon>Ichthyobacterium</taxon>
    </lineage>
</organism>
<dbReference type="CDD" id="cd01998">
    <property type="entry name" value="MnmA_TRMU-like"/>
    <property type="match status" value="1"/>
</dbReference>
<dbReference type="AlphaFoldDB" id="A0A1J1E924"/>
<comment type="catalytic activity">
    <reaction evidence="8 9">
        <text>S-sulfanyl-L-cysteinyl-[protein] + uridine(34) in tRNA + AH2 + ATP = 2-thiouridine(34) in tRNA + L-cysteinyl-[protein] + A + AMP + diphosphate + H(+)</text>
        <dbReference type="Rhea" id="RHEA:47032"/>
        <dbReference type="Rhea" id="RHEA-COMP:10131"/>
        <dbReference type="Rhea" id="RHEA-COMP:11726"/>
        <dbReference type="Rhea" id="RHEA-COMP:11727"/>
        <dbReference type="Rhea" id="RHEA-COMP:11728"/>
        <dbReference type="ChEBI" id="CHEBI:13193"/>
        <dbReference type="ChEBI" id="CHEBI:15378"/>
        <dbReference type="ChEBI" id="CHEBI:17499"/>
        <dbReference type="ChEBI" id="CHEBI:29950"/>
        <dbReference type="ChEBI" id="CHEBI:30616"/>
        <dbReference type="ChEBI" id="CHEBI:33019"/>
        <dbReference type="ChEBI" id="CHEBI:61963"/>
        <dbReference type="ChEBI" id="CHEBI:65315"/>
        <dbReference type="ChEBI" id="CHEBI:87170"/>
        <dbReference type="ChEBI" id="CHEBI:456215"/>
        <dbReference type="EC" id="2.8.1.13"/>
    </reaction>
</comment>
<dbReference type="InterPro" id="IPR046885">
    <property type="entry name" value="MnmA-like_C"/>
</dbReference>
<feature type="active site" description="Nucleophile" evidence="9">
    <location>
        <position position="101"/>
    </location>
</feature>
<dbReference type="EMBL" id="AP014564">
    <property type="protein sequence ID" value="BAV94419.1"/>
    <property type="molecule type" value="Genomic_DNA"/>
</dbReference>
<dbReference type="EC" id="2.8.1.13" evidence="9"/>
<gene>
    <name evidence="9" type="primary">mnmA</name>
    <name evidence="12" type="ORF">JBKA6_0406</name>
</gene>
<dbReference type="GO" id="GO:0002143">
    <property type="term" value="P:tRNA wobble position uridine thiolation"/>
    <property type="evidence" value="ECO:0007669"/>
    <property type="project" value="TreeGrafter"/>
</dbReference>
<feature type="site" description="Interaction with tRNA" evidence="9">
    <location>
        <position position="379"/>
    </location>
</feature>
<dbReference type="PANTHER" id="PTHR11933">
    <property type="entry name" value="TRNA 5-METHYLAMINOMETHYL-2-THIOURIDYLATE -METHYLTRANSFERASE"/>
    <property type="match status" value="1"/>
</dbReference>
<dbReference type="Pfam" id="PF03054">
    <property type="entry name" value="tRNA_Me_trans"/>
    <property type="match status" value="1"/>
</dbReference>
<evidence type="ECO:0000313" key="13">
    <source>
        <dbReference type="Proteomes" id="UP000243197"/>
    </source>
</evidence>
<evidence type="ECO:0000256" key="8">
    <source>
        <dbReference type="ARBA" id="ARBA00051542"/>
    </source>
</evidence>
<dbReference type="InterPro" id="IPR046884">
    <property type="entry name" value="MnmA-like_central"/>
</dbReference>
<dbReference type="GO" id="GO:0103016">
    <property type="term" value="F:tRNA-uridine 2-sulfurtransferase activity"/>
    <property type="evidence" value="ECO:0007669"/>
    <property type="project" value="UniProtKB-EC"/>
</dbReference>
<dbReference type="NCBIfam" id="TIGR00420">
    <property type="entry name" value="trmU"/>
    <property type="match status" value="1"/>
</dbReference>
<dbReference type="GO" id="GO:0005737">
    <property type="term" value="C:cytoplasm"/>
    <property type="evidence" value="ECO:0007669"/>
    <property type="project" value="UniProtKB-SubCell"/>
</dbReference>
<keyword evidence="13" id="KW-1185">Reference proteome</keyword>
<feature type="region of interest" description="Interaction with tRNA" evidence="9">
    <location>
        <begin position="151"/>
        <end position="153"/>
    </location>
</feature>
<evidence type="ECO:0000256" key="3">
    <source>
        <dbReference type="ARBA" id="ARBA00022694"/>
    </source>
</evidence>
<proteinExistence type="inferred from homology"/>
<keyword evidence="1 9" id="KW-0820">tRNA-binding</keyword>
<dbReference type="InterPro" id="IPR014729">
    <property type="entry name" value="Rossmann-like_a/b/a_fold"/>
</dbReference>
<dbReference type="Pfam" id="PF20259">
    <property type="entry name" value="tRNA_Me_trans_M"/>
    <property type="match status" value="1"/>
</dbReference>
<evidence type="ECO:0000256" key="9">
    <source>
        <dbReference type="HAMAP-Rule" id="MF_00144"/>
    </source>
</evidence>
<keyword evidence="6 9" id="KW-0694">RNA-binding</keyword>
<comment type="similarity">
    <text evidence="9">Belongs to the MnmA/TRMU family.</text>
</comment>
<evidence type="ECO:0000256" key="6">
    <source>
        <dbReference type="ARBA" id="ARBA00022884"/>
    </source>
</evidence>
<dbReference type="FunFam" id="2.30.30.280:FF:000001">
    <property type="entry name" value="tRNA-specific 2-thiouridylase MnmA"/>
    <property type="match status" value="1"/>
</dbReference>
<feature type="region of interest" description="Interaction with tRNA" evidence="9">
    <location>
        <begin position="347"/>
        <end position="348"/>
    </location>
</feature>
<evidence type="ECO:0000313" key="12">
    <source>
        <dbReference type="EMBL" id="BAV94419.1"/>
    </source>
</evidence>
<dbReference type="GO" id="GO:0005524">
    <property type="term" value="F:ATP binding"/>
    <property type="evidence" value="ECO:0007669"/>
    <property type="project" value="UniProtKB-KW"/>
</dbReference>
<dbReference type="PANTHER" id="PTHR11933:SF5">
    <property type="entry name" value="MITOCHONDRIAL TRNA-SPECIFIC 2-THIOURIDYLASE 1"/>
    <property type="match status" value="1"/>
</dbReference>
<feature type="domain" description="tRNA-specific 2-thiouridylase MnmA-like central" evidence="11">
    <location>
        <begin position="257"/>
        <end position="306"/>
    </location>
</feature>
<evidence type="ECO:0000256" key="1">
    <source>
        <dbReference type="ARBA" id="ARBA00022555"/>
    </source>
</evidence>
<feature type="region of interest" description="Interaction with target base in tRNA" evidence="9">
    <location>
        <begin position="96"/>
        <end position="98"/>
    </location>
</feature>
<keyword evidence="7" id="KW-1015">Disulfide bond</keyword>
<dbReference type="InterPro" id="IPR023382">
    <property type="entry name" value="MnmA-like_central_sf"/>
</dbReference>
<accession>A0A1J1E924</accession>
<evidence type="ECO:0000259" key="11">
    <source>
        <dbReference type="Pfam" id="PF20259"/>
    </source>
</evidence>
<dbReference type="SUPFAM" id="SSF52402">
    <property type="entry name" value="Adenine nucleotide alpha hydrolases-like"/>
    <property type="match status" value="1"/>
</dbReference>
<protein>
    <recommendedName>
        <fullName evidence="9">tRNA-specific 2-thiouridylase MnmA</fullName>
        <ecNumber evidence="9">2.8.1.13</ecNumber>
    </recommendedName>
</protein>
<dbReference type="NCBIfam" id="NF001138">
    <property type="entry name" value="PRK00143.1"/>
    <property type="match status" value="1"/>
</dbReference>
<feature type="domain" description="tRNA-specific 2-thiouridylase MnmA-like C-terminal" evidence="10">
    <location>
        <begin position="324"/>
        <end position="395"/>
    </location>
</feature>
<comment type="caution">
    <text evidence="9">Lacks conserved residue(s) required for the propagation of feature annotation.</text>
</comment>
<evidence type="ECO:0000256" key="5">
    <source>
        <dbReference type="ARBA" id="ARBA00022840"/>
    </source>
</evidence>
<dbReference type="OrthoDB" id="9800696at2"/>
<dbReference type="InterPro" id="IPR004506">
    <property type="entry name" value="MnmA-like"/>
</dbReference>
<evidence type="ECO:0000259" key="10">
    <source>
        <dbReference type="Pfam" id="PF20258"/>
    </source>
</evidence>
<keyword evidence="5 9" id="KW-0067">ATP-binding</keyword>
<feature type="site" description="Interaction with tRNA" evidence="9">
    <location>
        <position position="126"/>
    </location>
</feature>
<comment type="subcellular location">
    <subcellularLocation>
        <location evidence="9">Cytoplasm</location>
    </subcellularLocation>
</comment>
<dbReference type="Gene3D" id="2.30.30.280">
    <property type="entry name" value="Adenine nucleotide alpha hydrolases-like domains"/>
    <property type="match status" value="1"/>
</dbReference>
<dbReference type="HAMAP" id="MF_00144">
    <property type="entry name" value="tRNA_thiouridyl_MnmA"/>
    <property type="match status" value="1"/>
</dbReference>
<reference evidence="12 13" key="1">
    <citation type="submission" date="2014-03" db="EMBL/GenBank/DDBJ databases">
        <title>complete genome sequence of Flavobacteriaceae bacterium JBKA-6.</title>
        <authorList>
            <person name="Takano T."/>
            <person name="Nakamura Y."/>
            <person name="Takuma S."/>
            <person name="Yasuike M."/>
            <person name="Matsuyama T."/>
            <person name="Sakai T."/>
            <person name="Fujiwara A."/>
            <person name="Kimoto K."/>
            <person name="Fukuda Y."/>
            <person name="Kondo H."/>
            <person name="Hirono I."/>
            <person name="Nakayasu C."/>
        </authorList>
    </citation>
    <scope>NUCLEOTIDE SEQUENCE [LARGE SCALE GENOMIC DNA]</scope>
    <source>
        <strain evidence="12 13">JBKA-6</strain>
    </source>
</reference>
<evidence type="ECO:0000256" key="4">
    <source>
        <dbReference type="ARBA" id="ARBA00022741"/>
    </source>
</evidence>
<keyword evidence="3 9" id="KW-0819">tRNA processing</keyword>
<sequence>MKQRVVICLSGGVDSSVAAHILVQKGYEVIAVFMRNWNDESLIISNECPWVEDSNDAMMVAQKLGIPFHIIDLTKEYKRRIVDYMLEEYGRGKTPNPDVLCNREIKFKILLEEIEELDVDFIATGHYCQRDVIKKGGEEIYSLIKGVDPNKDQSYFLCSLSQEQLSKVIFPIGGMLKTEVRKIASDMGLVTADKKDSQGLCFIGKIKLPDFLKQELIPRQGSIVKISDKEDIYLENPTSFNSLEQELYNLYEHKRYSIKMGEVVGIHQGAHSFTIGQRKGLGVGGTKDPLFVIGTDTKENVVYVGEGDSHPGLFKSVVFVSDENTHWVRTDLAIDTGESMKVEACIRYRQSPQKAVLYKFERGLYLRFASPQWAVTQGQFVVWYIENELIGSGVIE</sequence>
<feature type="active site" description="Cysteine persulfide intermediate" evidence="9">
    <location>
        <position position="201"/>
    </location>
</feature>
<evidence type="ECO:0000256" key="7">
    <source>
        <dbReference type="ARBA" id="ARBA00023157"/>
    </source>
</evidence>
<dbReference type="Gene3D" id="3.40.50.620">
    <property type="entry name" value="HUPs"/>
    <property type="match status" value="1"/>
</dbReference>